<dbReference type="Proteomes" id="UP001642409">
    <property type="component" value="Unassembled WGS sequence"/>
</dbReference>
<dbReference type="Gene3D" id="3.30.420.10">
    <property type="entry name" value="Ribonuclease H-like superfamily/Ribonuclease H"/>
    <property type="match status" value="1"/>
</dbReference>
<keyword evidence="3" id="KW-1185">Reference proteome</keyword>
<reference evidence="2 3" key="2">
    <citation type="submission" date="2024-07" db="EMBL/GenBank/DDBJ databases">
        <authorList>
            <person name="Akdeniz Z."/>
        </authorList>
    </citation>
    <scope>NUCLEOTIDE SEQUENCE [LARGE SCALE GENOMIC DNA]</scope>
</reference>
<keyword evidence="1" id="KW-0378">Hydrolase</keyword>
<gene>
    <name evidence="1" type="ORF">HINF_LOCUS39750</name>
    <name evidence="2" type="ORF">HINF_LOCUS6921</name>
</gene>
<accession>A0AA86UC54</accession>
<comment type="caution">
    <text evidence="1">The sequence shown here is derived from an EMBL/GenBank/DDBJ whole genome shotgun (WGS) entry which is preliminary data.</text>
</comment>
<organism evidence="1">
    <name type="scientific">Hexamita inflata</name>
    <dbReference type="NCBI Taxonomy" id="28002"/>
    <lineage>
        <taxon>Eukaryota</taxon>
        <taxon>Metamonada</taxon>
        <taxon>Diplomonadida</taxon>
        <taxon>Hexamitidae</taxon>
        <taxon>Hexamitinae</taxon>
        <taxon>Hexamita</taxon>
    </lineage>
</organism>
<evidence type="ECO:0000313" key="2">
    <source>
        <dbReference type="EMBL" id="CAL5981993.1"/>
    </source>
</evidence>
<evidence type="ECO:0000313" key="1">
    <source>
        <dbReference type="EMBL" id="CAI9952105.1"/>
    </source>
</evidence>
<keyword evidence="1" id="KW-0255">Endonuclease</keyword>
<dbReference type="GO" id="GO:0003676">
    <property type="term" value="F:nucleic acid binding"/>
    <property type="evidence" value="ECO:0007669"/>
    <property type="project" value="InterPro"/>
</dbReference>
<evidence type="ECO:0000313" key="3">
    <source>
        <dbReference type="Proteomes" id="UP001642409"/>
    </source>
</evidence>
<dbReference type="EMBL" id="CAXDID020000014">
    <property type="protein sequence ID" value="CAL5981993.1"/>
    <property type="molecule type" value="Genomic_DNA"/>
</dbReference>
<keyword evidence="1" id="KW-0540">Nuclease</keyword>
<protein>
    <submittedName>
        <fullName evidence="1">DDE superfamily endonuclease domain-containing protein</fullName>
    </submittedName>
    <submittedName>
        <fullName evidence="2">DDE_superfamily endonuclease domain-containing protein</fullName>
    </submittedName>
</protein>
<name>A0AA86UC54_9EUKA</name>
<dbReference type="InterPro" id="IPR036397">
    <property type="entry name" value="RNaseH_sf"/>
</dbReference>
<dbReference type="AlphaFoldDB" id="A0AA86UC54"/>
<dbReference type="GO" id="GO:0004519">
    <property type="term" value="F:endonuclease activity"/>
    <property type="evidence" value="ECO:0007669"/>
    <property type="project" value="UniProtKB-KW"/>
</dbReference>
<sequence length="103" mass="12098">MNISTIYFQQIIIYKQNTVQIVHEARHEIHYAHPNSCELNPIENVFGIWKGRVDLIHIGLRPLENILPIIAESFFEITATEIYSCIRRVSRDIYGMVWAQEDI</sequence>
<proteinExistence type="predicted"/>
<dbReference type="EMBL" id="CATOUU010000831">
    <property type="protein sequence ID" value="CAI9952105.1"/>
    <property type="molecule type" value="Genomic_DNA"/>
</dbReference>
<reference evidence="1" key="1">
    <citation type="submission" date="2023-06" db="EMBL/GenBank/DDBJ databases">
        <authorList>
            <person name="Kurt Z."/>
        </authorList>
    </citation>
    <scope>NUCLEOTIDE SEQUENCE</scope>
</reference>